<accession>A0ABZ3F0W4</accession>
<dbReference type="RefSeq" id="WP_342759013.1">
    <property type="nucleotide sequence ID" value="NZ_CP146256.1"/>
</dbReference>
<dbReference type="EMBL" id="CP146256">
    <property type="protein sequence ID" value="XAH75450.1"/>
    <property type="molecule type" value="Genomic_DNA"/>
</dbReference>
<proteinExistence type="predicted"/>
<feature type="transmembrane region" description="Helical" evidence="1">
    <location>
        <begin position="82"/>
        <end position="104"/>
    </location>
</feature>
<evidence type="ECO:0000313" key="2">
    <source>
        <dbReference type="EMBL" id="XAH75450.1"/>
    </source>
</evidence>
<evidence type="ECO:0000313" key="3">
    <source>
        <dbReference type="Proteomes" id="UP001451571"/>
    </source>
</evidence>
<gene>
    <name evidence="2" type="ORF">V6984_06750</name>
</gene>
<sequence>MKFNKLGFLSILALLGFLGFTVHRPLLGFFGFAYYLRYFFVTPDEMFRHNVRKAASIGFFSGVWATGLSIAVYLLFPPFLSSNMVLASCYVVSVFCFTIALLVLEMKEQWED</sequence>
<feature type="transmembrane region" description="Helical" evidence="1">
    <location>
        <begin position="6"/>
        <end position="36"/>
    </location>
</feature>
<keyword evidence="1" id="KW-0472">Membrane</keyword>
<reference evidence="2 3" key="1">
    <citation type="submission" date="2024-02" db="EMBL/GenBank/DDBJ databases">
        <title>Bacterial strain from lacustrine sediment.</title>
        <authorList>
            <person name="Petit C."/>
            <person name="Fadhlaoui K."/>
        </authorList>
    </citation>
    <scope>NUCLEOTIDE SEQUENCE [LARGE SCALE GENOMIC DNA]</scope>
    <source>
        <strain evidence="2 3">IPX-CK</strain>
    </source>
</reference>
<protein>
    <submittedName>
        <fullName evidence="2">DUF3796 domain-containing protein</fullName>
    </submittedName>
</protein>
<keyword evidence="1" id="KW-0812">Transmembrane</keyword>
<keyword evidence="3" id="KW-1185">Reference proteome</keyword>
<dbReference type="Proteomes" id="UP001451571">
    <property type="component" value="Chromosome"/>
</dbReference>
<evidence type="ECO:0000256" key="1">
    <source>
        <dbReference type="SAM" id="Phobius"/>
    </source>
</evidence>
<name>A0ABZ3F0W4_9FIRM</name>
<feature type="transmembrane region" description="Helical" evidence="1">
    <location>
        <begin position="57"/>
        <end position="76"/>
    </location>
</feature>
<organism evidence="2 3">
    <name type="scientific">Kineothrix sedimenti</name>
    <dbReference type="NCBI Taxonomy" id="3123317"/>
    <lineage>
        <taxon>Bacteria</taxon>
        <taxon>Bacillati</taxon>
        <taxon>Bacillota</taxon>
        <taxon>Clostridia</taxon>
        <taxon>Lachnospirales</taxon>
        <taxon>Lachnospiraceae</taxon>
        <taxon>Kineothrix</taxon>
    </lineage>
</organism>
<keyword evidence="1" id="KW-1133">Transmembrane helix</keyword>